<dbReference type="PROSITE" id="PS00455">
    <property type="entry name" value="AMP_BINDING"/>
    <property type="match status" value="1"/>
</dbReference>
<dbReference type="Gene3D" id="3.40.50.12780">
    <property type="entry name" value="N-terminal domain of ligase-like"/>
    <property type="match status" value="1"/>
</dbReference>
<dbReference type="PROSITE" id="PS50075">
    <property type="entry name" value="CARRIER"/>
    <property type="match status" value="1"/>
</dbReference>
<dbReference type="SUPFAM" id="SSF52777">
    <property type="entry name" value="CoA-dependent acyltransferases"/>
    <property type="match status" value="2"/>
</dbReference>
<dbReference type="SMART" id="SM00823">
    <property type="entry name" value="PKS_PP"/>
    <property type="match status" value="1"/>
</dbReference>
<name>A0ABT6ALS8_9BURK</name>
<dbReference type="PANTHER" id="PTHR45527">
    <property type="entry name" value="NONRIBOSOMAL PEPTIDE SYNTHETASE"/>
    <property type="match status" value="1"/>
</dbReference>
<dbReference type="Gene3D" id="3.30.559.30">
    <property type="entry name" value="Nonribosomal peptide synthetase, condensation domain"/>
    <property type="match status" value="1"/>
</dbReference>
<dbReference type="InterPro" id="IPR025110">
    <property type="entry name" value="AMP-bd_C"/>
</dbReference>
<dbReference type="Gene3D" id="3.30.559.10">
    <property type="entry name" value="Chloramphenicol acetyltransferase-like domain"/>
    <property type="match status" value="1"/>
</dbReference>
<dbReference type="InterPro" id="IPR009081">
    <property type="entry name" value="PP-bd_ACP"/>
</dbReference>
<proteinExistence type="predicted"/>
<organism evidence="5 6">
    <name type="scientific">Cupriavidus basilensis</name>
    <dbReference type="NCBI Taxonomy" id="68895"/>
    <lineage>
        <taxon>Bacteria</taxon>
        <taxon>Pseudomonadati</taxon>
        <taxon>Pseudomonadota</taxon>
        <taxon>Betaproteobacteria</taxon>
        <taxon>Burkholderiales</taxon>
        <taxon>Burkholderiaceae</taxon>
        <taxon>Cupriavidus</taxon>
    </lineage>
</organism>
<dbReference type="SUPFAM" id="SSF56801">
    <property type="entry name" value="Acetyl-CoA synthetase-like"/>
    <property type="match status" value="1"/>
</dbReference>
<dbReference type="InterPro" id="IPR023213">
    <property type="entry name" value="CAT-like_dom_sf"/>
</dbReference>
<dbReference type="Pfam" id="PF00501">
    <property type="entry name" value="AMP-binding"/>
    <property type="match status" value="1"/>
</dbReference>
<dbReference type="InterPro" id="IPR001242">
    <property type="entry name" value="Condensation_dom"/>
</dbReference>
<dbReference type="RefSeq" id="WP_276264879.1">
    <property type="nucleotide sequence ID" value="NZ_JARJLM010000196.1"/>
</dbReference>
<evidence type="ECO:0000313" key="6">
    <source>
        <dbReference type="Proteomes" id="UP001216674"/>
    </source>
</evidence>
<dbReference type="InterPro" id="IPR036736">
    <property type="entry name" value="ACP-like_sf"/>
</dbReference>
<keyword evidence="6" id="KW-1185">Reference proteome</keyword>
<dbReference type="Gene3D" id="3.40.50.1820">
    <property type="entry name" value="alpha/beta hydrolase"/>
    <property type="match status" value="1"/>
</dbReference>
<comment type="caution">
    <text evidence="5">The sequence shown here is derived from an EMBL/GenBank/DDBJ whole genome shotgun (WGS) entry which is preliminary data.</text>
</comment>
<keyword evidence="3" id="KW-0597">Phosphoprotein</keyword>
<protein>
    <submittedName>
        <fullName evidence="5">Amino acid adenylation domain-containing protein</fullName>
    </submittedName>
</protein>
<evidence type="ECO:0000313" key="5">
    <source>
        <dbReference type="EMBL" id="MDF3833560.1"/>
    </source>
</evidence>
<dbReference type="PANTHER" id="PTHR45527:SF1">
    <property type="entry name" value="FATTY ACID SYNTHASE"/>
    <property type="match status" value="1"/>
</dbReference>
<dbReference type="InterPro" id="IPR020806">
    <property type="entry name" value="PKS_PP-bd"/>
</dbReference>
<dbReference type="Pfam" id="PF00668">
    <property type="entry name" value="Condensation"/>
    <property type="match status" value="1"/>
</dbReference>
<dbReference type="InterPro" id="IPR000873">
    <property type="entry name" value="AMP-dep_synth/lig_dom"/>
</dbReference>
<dbReference type="Gene3D" id="3.30.300.30">
    <property type="match status" value="1"/>
</dbReference>
<accession>A0ABT6ALS8</accession>
<dbReference type="PROSITE" id="PS00012">
    <property type="entry name" value="PHOSPHOPANTETHEINE"/>
    <property type="match status" value="1"/>
</dbReference>
<gene>
    <name evidence="5" type="ORF">P3W85_11460</name>
</gene>
<dbReference type="InterPro" id="IPR029058">
    <property type="entry name" value="AB_hydrolase_fold"/>
</dbReference>
<dbReference type="Pfam" id="PF00550">
    <property type="entry name" value="PP-binding"/>
    <property type="match status" value="1"/>
</dbReference>
<dbReference type="Pfam" id="PF13193">
    <property type="entry name" value="AMP-binding_C"/>
    <property type="match status" value="1"/>
</dbReference>
<comment type="cofactor">
    <cofactor evidence="1">
        <name>pantetheine 4'-phosphate</name>
        <dbReference type="ChEBI" id="CHEBI:47942"/>
    </cofactor>
</comment>
<dbReference type="InterPro" id="IPR006162">
    <property type="entry name" value="Ppantetheine_attach_site"/>
</dbReference>
<dbReference type="NCBIfam" id="TIGR01733">
    <property type="entry name" value="AA-adenyl-dom"/>
    <property type="match status" value="1"/>
</dbReference>
<dbReference type="InterPro" id="IPR020845">
    <property type="entry name" value="AMP-binding_CS"/>
</dbReference>
<dbReference type="CDD" id="cd05930">
    <property type="entry name" value="A_NRPS"/>
    <property type="match status" value="1"/>
</dbReference>
<dbReference type="InterPro" id="IPR042099">
    <property type="entry name" value="ANL_N_sf"/>
</dbReference>
<dbReference type="EMBL" id="JARJLM010000196">
    <property type="protein sequence ID" value="MDF3833560.1"/>
    <property type="molecule type" value="Genomic_DNA"/>
</dbReference>
<dbReference type="InterPro" id="IPR010071">
    <property type="entry name" value="AA_adenyl_dom"/>
</dbReference>
<keyword evidence="2" id="KW-0596">Phosphopantetheine</keyword>
<evidence type="ECO:0000256" key="2">
    <source>
        <dbReference type="ARBA" id="ARBA00022450"/>
    </source>
</evidence>
<evidence type="ECO:0000259" key="4">
    <source>
        <dbReference type="PROSITE" id="PS50075"/>
    </source>
</evidence>
<sequence length="1064" mass="111195">MNAIVHPFGTGSDFPGHAQALGREQRAFEAHADVPLTLTATLDGTLDAERLQRALAHVAARHPAARLAFGRVDGLRGLRQHFEGPAPVMTLSAPAARGDVPALQASVQRLREPGGAERTHVSLAANPLAIDGPSLVTLMRELAQAYADDAVPAGEAPLSYADYLEWTAGLAQDNVEAGQAYWQAVRDRLAGLDAPRLPWRQAGAAPIGALRTLSAPLPEADAAALAGLANQLDLPLVHVLQAAWWLLLARLDPTGRFCAGWWQDSRDDFEALAGAVGRYESVLPVTVEPDAERSVADWLGQFSAQLQQHAGWREHATADAASGTPTRIGFATTGPALLRAHHGDIEWRIAAPQAPTPGVELALHVHAGYAGLPGELALHYSAEHYRADAMACLLDQYLTLLRTLPTQSGTTVSALPLATAADQARIAAMHGPALHVGTQMLPQRLAHWAAERPLAAALSAGGRQWGYAELSAAVDALASHLPSLGWRPGQPVGLLLPRSGELVIALLAVMRAGGAYLPLDPAWPPQRRARILADAGATLVLTDAAHLADAAGPTPHADVAAWSASSSGVTSGASLPDIEADQTAYVLYTSGSTGTPKGVPISHAQLLNYAAASGQALRLDRCERFALTSTVAADLGNTTLFGALWHGGCLCVADDADMQDAASFARFLAREQVDCLKIVPSHLDALLDGDAAPLALPPHATVVVGGEAASPALLARLRKRAPDVRLCHHYGPTETTVGILVHEAGRAADLPEAPLPLTRVLANCEAHVRTVAGQPATVGETGELYLGGAQLGAGYLGGVASDAFVPHPEHAGRRLYRSGDLARYLPEGGIELIGRADSQIKIRGFRIECGEIEQALDALPGVRQAVVLPVTADDGTTRLATWLVPEAEADGALTAARRNALRQALAERLPDPMIPAQWFAVAALPRLRNGKIDRRALAASALAEPAGASVPSRAPDSALEALLLDQLRDLLGAPTLAVHDDLFEAGGHSLLVIKLVARIRKLLKLEIAPAVVFDAPSAAALAGALRATATDPDGLETLAGLQRQLAAMSPEALAALRASAGATA</sequence>
<dbReference type="SUPFAM" id="SSF47336">
    <property type="entry name" value="ACP-like"/>
    <property type="match status" value="1"/>
</dbReference>
<reference evidence="5 6" key="1">
    <citation type="submission" date="2023-03" db="EMBL/GenBank/DDBJ databases">
        <title>Draft assemblies of triclosan tolerant bacteria isolated from returned activated sludge.</title>
        <authorList>
            <person name="Van Hamelsveld S."/>
        </authorList>
    </citation>
    <scope>NUCLEOTIDE SEQUENCE [LARGE SCALE GENOMIC DNA]</scope>
    <source>
        <strain evidence="5 6">GW210010_S58</strain>
    </source>
</reference>
<evidence type="ECO:0000256" key="1">
    <source>
        <dbReference type="ARBA" id="ARBA00001957"/>
    </source>
</evidence>
<dbReference type="Proteomes" id="UP001216674">
    <property type="component" value="Unassembled WGS sequence"/>
</dbReference>
<dbReference type="InterPro" id="IPR045851">
    <property type="entry name" value="AMP-bd_C_sf"/>
</dbReference>
<evidence type="ECO:0000256" key="3">
    <source>
        <dbReference type="ARBA" id="ARBA00022553"/>
    </source>
</evidence>
<feature type="domain" description="Carrier" evidence="4">
    <location>
        <begin position="954"/>
        <end position="1029"/>
    </location>
</feature>